<evidence type="ECO:0000313" key="2">
    <source>
        <dbReference type="Proteomes" id="UP000612362"/>
    </source>
</evidence>
<protein>
    <submittedName>
        <fullName evidence="1">Uncharacterized protein</fullName>
    </submittedName>
</protein>
<name>A0A8J3HU61_9CHLR</name>
<dbReference type="EMBL" id="BNJF01000001">
    <property type="protein sequence ID" value="GHO43341.1"/>
    <property type="molecule type" value="Genomic_DNA"/>
</dbReference>
<comment type="caution">
    <text evidence="1">The sequence shown here is derived from an EMBL/GenBank/DDBJ whole genome shotgun (WGS) entry which is preliminary data.</text>
</comment>
<proteinExistence type="predicted"/>
<gene>
    <name evidence="1" type="ORF">KSX_15040</name>
</gene>
<reference evidence="1" key="1">
    <citation type="submission" date="2020-10" db="EMBL/GenBank/DDBJ databases">
        <title>Taxonomic study of unclassified bacteria belonging to the class Ktedonobacteria.</title>
        <authorList>
            <person name="Yabe S."/>
            <person name="Wang C.M."/>
            <person name="Zheng Y."/>
            <person name="Sakai Y."/>
            <person name="Cavaletti L."/>
            <person name="Monciardini P."/>
            <person name="Donadio S."/>
        </authorList>
    </citation>
    <scope>NUCLEOTIDE SEQUENCE</scope>
    <source>
        <strain evidence="1">SOSP1-1</strain>
    </source>
</reference>
<keyword evidence="2" id="KW-1185">Reference proteome</keyword>
<accession>A0A8J3HU61</accession>
<dbReference type="Proteomes" id="UP000612362">
    <property type="component" value="Unassembled WGS sequence"/>
</dbReference>
<organism evidence="1 2">
    <name type="scientific">Ktedonospora formicarum</name>
    <dbReference type="NCBI Taxonomy" id="2778364"/>
    <lineage>
        <taxon>Bacteria</taxon>
        <taxon>Bacillati</taxon>
        <taxon>Chloroflexota</taxon>
        <taxon>Ktedonobacteria</taxon>
        <taxon>Ktedonobacterales</taxon>
        <taxon>Ktedonobacteraceae</taxon>
        <taxon>Ktedonospora</taxon>
    </lineage>
</organism>
<evidence type="ECO:0000313" key="1">
    <source>
        <dbReference type="EMBL" id="GHO43341.1"/>
    </source>
</evidence>
<sequence>MVKQALTASSVYTLKDFDKRGMKRHIEASLPGSEQVTLTGDEADIAGKRDFCLYADRMRHSKFHSFVIIACSLVQR</sequence>
<dbReference type="AlphaFoldDB" id="A0A8J3HU61"/>